<reference evidence="1" key="1">
    <citation type="submission" date="2020-08" db="EMBL/GenBank/DDBJ databases">
        <title>Multicomponent nature underlies the extraordinary mechanical properties of spider dragline silk.</title>
        <authorList>
            <person name="Kono N."/>
            <person name="Nakamura H."/>
            <person name="Mori M."/>
            <person name="Yoshida Y."/>
            <person name="Ohtoshi R."/>
            <person name="Malay A.D."/>
            <person name="Moran D.A.P."/>
            <person name="Tomita M."/>
            <person name="Numata K."/>
            <person name="Arakawa K."/>
        </authorList>
    </citation>
    <scope>NUCLEOTIDE SEQUENCE</scope>
</reference>
<dbReference type="PANTHER" id="PTHR47331">
    <property type="entry name" value="PHD-TYPE DOMAIN-CONTAINING PROTEIN"/>
    <property type="match status" value="1"/>
</dbReference>
<sequence length="293" mass="34257">MITPPPKGAPHSLRNAALSVIVQENWISDQLKTFRDLEIFSLIDSKEESEVSENQIMKNFELDIKYDEKFKRYRVELPWKLEGRELKVNREIAEKKITRLIKPFQKNPHLILEYREVLQNYLEQEREVIRKDRPSSQLRIVYDASSHDANSPSLNSYPEIFDIFLSFGLNAVAFTADIKQAFLQIMLNEEDRDVTKFLFSNALSYGSQPPSVYRFTRVLFGVSSGHFLLSATVKHHLKKYLEKYTHIVNFLNENIYVDDIIGCQPFLNQALRITLEAIKIFEDASISLHKWQN</sequence>
<dbReference type="EMBL" id="BMAV01027946">
    <property type="protein sequence ID" value="GFS63737.1"/>
    <property type="molecule type" value="Genomic_DNA"/>
</dbReference>
<proteinExistence type="predicted"/>
<dbReference type="AlphaFoldDB" id="A0A8X6IWM6"/>
<dbReference type="PANTHER" id="PTHR47331:SF1">
    <property type="entry name" value="GAG-LIKE PROTEIN"/>
    <property type="match status" value="1"/>
</dbReference>
<dbReference type="InterPro" id="IPR043502">
    <property type="entry name" value="DNA/RNA_pol_sf"/>
</dbReference>
<evidence type="ECO:0000313" key="1">
    <source>
        <dbReference type="EMBL" id="GFS63737.1"/>
    </source>
</evidence>
<accession>A0A8X6IWM6</accession>
<keyword evidence="2" id="KW-1185">Reference proteome</keyword>
<dbReference type="Proteomes" id="UP000886998">
    <property type="component" value="Unassembled WGS sequence"/>
</dbReference>
<evidence type="ECO:0000313" key="2">
    <source>
        <dbReference type="Proteomes" id="UP000886998"/>
    </source>
</evidence>
<dbReference type="InterPro" id="IPR043128">
    <property type="entry name" value="Rev_trsase/Diguanyl_cyclase"/>
</dbReference>
<gene>
    <name evidence="1" type="primary">AVEN_144917_1</name>
    <name evidence="1" type="ORF">TNIN_47221</name>
</gene>
<name>A0A8X6IWM6_9ARAC</name>
<organism evidence="1 2">
    <name type="scientific">Trichonephila inaurata madagascariensis</name>
    <dbReference type="NCBI Taxonomy" id="2747483"/>
    <lineage>
        <taxon>Eukaryota</taxon>
        <taxon>Metazoa</taxon>
        <taxon>Ecdysozoa</taxon>
        <taxon>Arthropoda</taxon>
        <taxon>Chelicerata</taxon>
        <taxon>Arachnida</taxon>
        <taxon>Araneae</taxon>
        <taxon>Araneomorphae</taxon>
        <taxon>Entelegynae</taxon>
        <taxon>Araneoidea</taxon>
        <taxon>Nephilidae</taxon>
        <taxon>Trichonephila</taxon>
        <taxon>Trichonephila inaurata</taxon>
    </lineage>
</organism>
<dbReference type="Gene3D" id="3.30.70.270">
    <property type="match status" value="1"/>
</dbReference>
<comment type="caution">
    <text evidence="1">The sequence shown here is derived from an EMBL/GenBank/DDBJ whole genome shotgun (WGS) entry which is preliminary data.</text>
</comment>
<protein>
    <submittedName>
        <fullName evidence="1">DUF1758 domain-containing protein</fullName>
    </submittedName>
</protein>
<dbReference type="SUPFAM" id="SSF56672">
    <property type="entry name" value="DNA/RNA polymerases"/>
    <property type="match status" value="1"/>
</dbReference>
<dbReference type="Gene3D" id="3.10.10.10">
    <property type="entry name" value="HIV Type 1 Reverse Transcriptase, subunit A, domain 1"/>
    <property type="match status" value="1"/>
</dbReference>
<dbReference type="OrthoDB" id="8046383at2759"/>
<dbReference type="GO" id="GO:0071897">
    <property type="term" value="P:DNA biosynthetic process"/>
    <property type="evidence" value="ECO:0007669"/>
    <property type="project" value="UniProtKB-ARBA"/>
</dbReference>